<organism evidence="4 5">
    <name type="scientific">Phytoactinopolyspora alkaliphila</name>
    <dbReference type="NCBI Taxonomy" id="1783498"/>
    <lineage>
        <taxon>Bacteria</taxon>
        <taxon>Bacillati</taxon>
        <taxon>Actinomycetota</taxon>
        <taxon>Actinomycetes</taxon>
        <taxon>Jiangellales</taxon>
        <taxon>Jiangellaceae</taxon>
        <taxon>Phytoactinopolyspora</taxon>
    </lineage>
</organism>
<feature type="transmembrane region" description="Helical" evidence="1">
    <location>
        <begin position="739"/>
        <end position="756"/>
    </location>
</feature>
<sequence length="817" mass="87890">MRFAARLDVHGDRLAVATDGLELSYRELAARVDAAARQLGDTRRLVLIAASNDLESLVWYLGTLRAGHVALLVPPGHADSLADAYDPDVVLSPAGGAWQPDERRPGSTHDLHPDLALLMSTSGSTGSPKLVRLSHENLQSNAEAIAGYLGVRASDRSATTLPMHYCYGLSVVHSHLAVGAGLILTELSVVDACFWDLFRAHAGTSFAGVPHTFDLLDRVDFASMELPGLRYITQAGGRLDAERVRGYAQLGQQRGWDLFVMYGQTEATARMAYLPPDLAASHPHTVGVAIPGGSFSLERRADDPPGVGELVYDGPNVMLGYADTPADLSLGRNVTSLRTGDLARLTDAGLYEIVGRRARFVKVAGLRVDLQQLEAVLAGRGLISCCAGTDGRLAVAVEGGHDADEIWRFVMERCGLPGHAVDVRTVVEIPRLSTGKPDYQAVLALSERRPADPAVATAPAGDPARLRDLFAELLNRPDATEDDTFVELGGDSLSYVEMSVRLEHLLGQVPANWHTTPIRDLVPSPRRRLFGGRTAETSVLLRAAAIVAIVGTHAGLFSVLGGAHVLLAVAGFNFARFRLTSAGRLVRLRQQLGSIARIAVPSMVWIAAVVVVSGTYGIANIALLNGFLGSPTWDSRWHFWFVEILVYILLGLAALLSIPWADRLERRFPFGFALGLVAAGLLTRFEVVGLGVPHMLPALWLFALGWAMARATRVWQRLLLTAVVVATVPGFFGNPSREALMIGGLMLLLWTASVPSPALASRLAGLLASSSLYIYLIHWQVYPHLVGVDRGLAVVASLVAGAVAWLVVRAVQRRLMR</sequence>
<dbReference type="InterPro" id="IPR050237">
    <property type="entry name" value="ATP-dep_AMP-bd_enzyme"/>
</dbReference>
<dbReference type="EMBL" id="JAAGOB010000012">
    <property type="protein sequence ID" value="NED97596.1"/>
    <property type="molecule type" value="Genomic_DNA"/>
</dbReference>
<feature type="domain" description="Carrier" evidence="3">
    <location>
        <begin position="465"/>
        <end position="507"/>
    </location>
</feature>
<dbReference type="Gene3D" id="3.40.50.12780">
    <property type="entry name" value="N-terminal domain of ligase-like"/>
    <property type="match status" value="1"/>
</dbReference>
<comment type="caution">
    <text evidence="4">The sequence shown here is derived from an EMBL/GenBank/DDBJ whole genome shotgun (WGS) entry which is preliminary data.</text>
</comment>
<dbReference type="InterPro" id="IPR000873">
    <property type="entry name" value="AMP-dep_synth/lig_dom"/>
</dbReference>
<keyword evidence="1" id="KW-0812">Transmembrane</keyword>
<dbReference type="InterPro" id="IPR009081">
    <property type="entry name" value="PP-bd_ACP"/>
</dbReference>
<reference evidence="4 5" key="1">
    <citation type="submission" date="2020-02" db="EMBL/GenBank/DDBJ databases">
        <authorList>
            <person name="Li X.-J."/>
            <person name="Feng X.-M."/>
        </authorList>
    </citation>
    <scope>NUCLEOTIDE SEQUENCE [LARGE SCALE GENOMIC DNA]</scope>
    <source>
        <strain evidence="4 5">CGMCC 4.7225</strain>
    </source>
</reference>
<dbReference type="SUPFAM" id="SSF56801">
    <property type="entry name" value="Acetyl-CoA synthetase-like"/>
    <property type="match status" value="1"/>
</dbReference>
<dbReference type="Gene3D" id="1.10.1200.10">
    <property type="entry name" value="ACP-like"/>
    <property type="match status" value="1"/>
</dbReference>
<dbReference type="Pfam" id="PF00550">
    <property type="entry name" value="PP-binding"/>
    <property type="match status" value="1"/>
</dbReference>
<feature type="transmembrane region" description="Helical" evidence="1">
    <location>
        <begin position="691"/>
        <end position="709"/>
    </location>
</feature>
<dbReference type="PANTHER" id="PTHR43767">
    <property type="entry name" value="LONG-CHAIN-FATTY-ACID--COA LIGASE"/>
    <property type="match status" value="1"/>
</dbReference>
<feature type="transmembrane region" description="Helical" evidence="1">
    <location>
        <begin position="793"/>
        <end position="811"/>
    </location>
</feature>
<proteinExistence type="predicted"/>
<dbReference type="InterPro" id="IPR036736">
    <property type="entry name" value="ACP-like_sf"/>
</dbReference>
<feature type="transmembrane region" description="Helical" evidence="1">
    <location>
        <begin position="668"/>
        <end position="685"/>
    </location>
</feature>
<feature type="transmembrane region" description="Helical" evidence="1">
    <location>
        <begin position="543"/>
        <end position="574"/>
    </location>
</feature>
<evidence type="ECO:0000259" key="2">
    <source>
        <dbReference type="Pfam" id="PF00501"/>
    </source>
</evidence>
<feature type="domain" description="AMP-dependent synthetase/ligase" evidence="2">
    <location>
        <begin position="110"/>
        <end position="321"/>
    </location>
</feature>
<feature type="transmembrane region" description="Helical" evidence="1">
    <location>
        <begin position="714"/>
        <end position="733"/>
    </location>
</feature>
<feature type="transmembrane region" description="Helical" evidence="1">
    <location>
        <begin position="595"/>
        <end position="619"/>
    </location>
</feature>
<gene>
    <name evidence="4" type="ORF">G1H11_20055</name>
</gene>
<evidence type="ECO:0000256" key="1">
    <source>
        <dbReference type="SAM" id="Phobius"/>
    </source>
</evidence>
<accession>A0A6N9YRB0</accession>
<evidence type="ECO:0000259" key="3">
    <source>
        <dbReference type="Pfam" id="PF00550"/>
    </source>
</evidence>
<dbReference type="Proteomes" id="UP000469185">
    <property type="component" value="Unassembled WGS sequence"/>
</dbReference>
<dbReference type="Pfam" id="PF00501">
    <property type="entry name" value="AMP-binding"/>
    <property type="match status" value="1"/>
</dbReference>
<keyword evidence="5" id="KW-1185">Reference proteome</keyword>
<keyword evidence="1" id="KW-1133">Transmembrane helix</keyword>
<dbReference type="InterPro" id="IPR042099">
    <property type="entry name" value="ANL_N_sf"/>
</dbReference>
<dbReference type="AlphaFoldDB" id="A0A6N9YRB0"/>
<evidence type="ECO:0000313" key="5">
    <source>
        <dbReference type="Proteomes" id="UP000469185"/>
    </source>
</evidence>
<name>A0A6N9YRB0_9ACTN</name>
<feature type="transmembrane region" description="Helical" evidence="1">
    <location>
        <begin position="639"/>
        <end position="661"/>
    </location>
</feature>
<evidence type="ECO:0000313" key="4">
    <source>
        <dbReference type="EMBL" id="NED97596.1"/>
    </source>
</evidence>
<keyword evidence="1" id="KW-0472">Membrane</keyword>
<feature type="transmembrane region" description="Helical" evidence="1">
    <location>
        <begin position="763"/>
        <end position="781"/>
    </location>
</feature>
<dbReference type="PANTHER" id="PTHR43767:SF10">
    <property type="entry name" value="SURFACTIN SYNTHASE SUBUNIT 1"/>
    <property type="match status" value="1"/>
</dbReference>
<protein>
    <submittedName>
        <fullName evidence="4">AMP-binding protein</fullName>
    </submittedName>
</protein>
<dbReference type="SUPFAM" id="SSF47336">
    <property type="entry name" value="ACP-like"/>
    <property type="match status" value="1"/>
</dbReference>